<proteinExistence type="predicted"/>
<dbReference type="Gene3D" id="3.40.50.150">
    <property type="entry name" value="Vaccinia Virus protein VP39"/>
    <property type="match status" value="1"/>
</dbReference>
<feature type="compositionally biased region" description="Pro residues" evidence="1">
    <location>
        <begin position="1"/>
        <end position="10"/>
    </location>
</feature>
<dbReference type="SUPFAM" id="SSF53335">
    <property type="entry name" value="S-adenosyl-L-methionine-dependent methyltransferases"/>
    <property type="match status" value="1"/>
</dbReference>
<sequence length="86" mass="9294">MSSTEPPAPAITPAQRRSTGESFGIDPARYDRTRPPYPQAMIDRIVESSPGSNYLNAGCGTGIEARQFRAGAGCRTRRPDGRLRTA</sequence>
<dbReference type="AlphaFoldDB" id="A0A231H7L4"/>
<dbReference type="EMBL" id="NGAF01000005">
    <property type="protein sequence ID" value="OXR44747.1"/>
    <property type="molecule type" value="Genomic_DNA"/>
</dbReference>
<evidence type="ECO:0000313" key="3">
    <source>
        <dbReference type="Proteomes" id="UP000215506"/>
    </source>
</evidence>
<reference evidence="2 3" key="1">
    <citation type="submission" date="2017-07" db="EMBL/GenBank/DDBJ databases">
        <title>First draft Genome Sequence of Nocardia cerradoensis isolated from human infection.</title>
        <authorList>
            <person name="Carrasco G."/>
        </authorList>
    </citation>
    <scope>NUCLEOTIDE SEQUENCE [LARGE SCALE GENOMIC DNA]</scope>
    <source>
        <strain evidence="2 3">CNM20130759</strain>
    </source>
</reference>
<accession>A0A231H7L4</accession>
<evidence type="ECO:0000256" key="1">
    <source>
        <dbReference type="SAM" id="MobiDB-lite"/>
    </source>
</evidence>
<organism evidence="2 3">
    <name type="scientific">Nocardia cerradoensis</name>
    <dbReference type="NCBI Taxonomy" id="85688"/>
    <lineage>
        <taxon>Bacteria</taxon>
        <taxon>Bacillati</taxon>
        <taxon>Actinomycetota</taxon>
        <taxon>Actinomycetes</taxon>
        <taxon>Mycobacteriales</taxon>
        <taxon>Nocardiaceae</taxon>
        <taxon>Nocardia</taxon>
    </lineage>
</organism>
<feature type="region of interest" description="Disordered" evidence="1">
    <location>
        <begin position="1"/>
        <end position="36"/>
    </location>
</feature>
<keyword evidence="3" id="KW-1185">Reference proteome</keyword>
<evidence type="ECO:0000313" key="2">
    <source>
        <dbReference type="EMBL" id="OXR44747.1"/>
    </source>
</evidence>
<dbReference type="RefSeq" id="WP_223273414.1">
    <property type="nucleotide sequence ID" value="NZ_NGAF01000005.1"/>
</dbReference>
<protein>
    <submittedName>
        <fullName evidence="2">Uncharacterized protein</fullName>
    </submittedName>
</protein>
<dbReference type="Proteomes" id="UP000215506">
    <property type="component" value="Unassembled WGS sequence"/>
</dbReference>
<gene>
    <name evidence="2" type="ORF">B7C42_02701</name>
</gene>
<comment type="caution">
    <text evidence="2">The sequence shown here is derived from an EMBL/GenBank/DDBJ whole genome shotgun (WGS) entry which is preliminary data.</text>
</comment>
<name>A0A231H7L4_9NOCA</name>
<dbReference type="InterPro" id="IPR029063">
    <property type="entry name" value="SAM-dependent_MTases_sf"/>
</dbReference>